<accession>A0AAJ1RXZ8</accession>
<gene>
    <name evidence="2" type="ORF">QXL92_02530</name>
</gene>
<protein>
    <submittedName>
        <fullName evidence="2">Uncharacterized protein</fullName>
    </submittedName>
</protein>
<dbReference type="Proteomes" id="UP001229081">
    <property type="component" value="Unassembled WGS sequence"/>
</dbReference>
<proteinExistence type="predicted"/>
<organism evidence="2 3">
    <name type="scientific">Mycobacterium paragordonae</name>
    <dbReference type="NCBI Taxonomy" id="1389713"/>
    <lineage>
        <taxon>Bacteria</taxon>
        <taxon>Bacillati</taxon>
        <taxon>Actinomycetota</taxon>
        <taxon>Actinomycetes</taxon>
        <taxon>Mycobacteriales</taxon>
        <taxon>Mycobacteriaceae</taxon>
        <taxon>Mycobacterium</taxon>
    </lineage>
</organism>
<feature type="coiled-coil region" evidence="1">
    <location>
        <begin position="54"/>
        <end position="81"/>
    </location>
</feature>
<dbReference type="EMBL" id="JAUFSA010000001">
    <property type="protein sequence ID" value="MDP7733633.1"/>
    <property type="molecule type" value="Genomic_DNA"/>
</dbReference>
<comment type="caution">
    <text evidence="2">The sequence shown here is derived from an EMBL/GenBank/DDBJ whole genome shotgun (WGS) entry which is preliminary data.</text>
</comment>
<dbReference type="RefSeq" id="WP_306254531.1">
    <property type="nucleotide sequence ID" value="NZ_JAUFSA010000001.1"/>
</dbReference>
<name>A0AAJ1RXZ8_9MYCO</name>
<keyword evidence="1" id="KW-0175">Coiled coil</keyword>
<dbReference type="AlphaFoldDB" id="A0AAJ1RXZ8"/>
<reference evidence="2" key="1">
    <citation type="submission" date="2023-06" db="EMBL/GenBank/DDBJ databases">
        <title>Identification of two novel mycobacterium reveal diversities and complexities of Mycobacterium gordonae clade.</title>
        <authorList>
            <person name="Matsumoto Y."/>
            <person name="Nakamura S."/>
            <person name="Motooka D."/>
            <person name="Fukushima K."/>
        </authorList>
    </citation>
    <scope>NUCLEOTIDE SEQUENCE</scope>
    <source>
        <strain evidence="2">TY812</strain>
    </source>
</reference>
<evidence type="ECO:0000313" key="3">
    <source>
        <dbReference type="Proteomes" id="UP001229081"/>
    </source>
</evidence>
<evidence type="ECO:0000313" key="2">
    <source>
        <dbReference type="EMBL" id="MDP7733633.1"/>
    </source>
</evidence>
<evidence type="ECO:0000256" key="1">
    <source>
        <dbReference type="SAM" id="Coils"/>
    </source>
</evidence>
<sequence length="114" mass="12474">MSAIEIIKALEGPAGLVIGAFGKGWFDRQVNKSSARRTDAETDEIVARAAAALVDPLTKRVNQLSERVEKLETENAATKSRLRDAVDYIRTLLLWISVHIQDKTPPPPPGGLEI</sequence>